<gene>
    <name evidence="3" type="ORF">QQ008_26005</name>
</gene>
<organism evidence="3 4">
    <name type="scientific">Splendidivirga corallicola</name>
    <dbReference type="NCBI Taxonomy" id="3051826"/>
    <lineage>
        <taxon>Bacteria</taxon>
        <taxon>Pseudomonadati</taxon>
        <taxon>Bacteroidota</taxon>
        <taxon>Cytophagia</taxon>
        <taxon>Cytophagales</taxon>
        <taxon>Splendidivirgaceae</taxon>
        <taxon>Splendidivirga</taxon>
    </lineage>
</organism>
<name>A0ABT8KY59_9BACT</name>
<proteinExistence type="predicted"/>
<feature type="region of interest" description="Disordered" evidence="1">
    <location>
        <begin position="91"/>
        <end position="116"/>
    </location>
</feature>
<feature type="transmembrane region" description="Helical" evidence="2">
    <location>
        <begin position="59"/>
        <end position="77"/>
    </location>
</feature>
<evidence type="ECO:0000256" key="1">
    <source>
        <dbReference type="SAM" id="MobiDB-lite"/>
    </source>
</evidence>
<reference evidence="3" key="1">
    <citation type="submission" date="2023-06" db="EMBL/GenBank/DDBJ databases">
        <title>Genomic of Parafulvivirga corallium.</title>
        <authorList>
            <person name="Wang G."/>
        </authorList>
    </citation>
    <scope>NUCLEOTIDE SEQUENCE</scope>
    <source>
        <strain evidence="3">BMA10</strain>
    </source>
</reference>
<evidence type="ECO:0000256" key="2">
    <source>
        <dbReference type="SAM" id="Phobius"/>
    </source>
</evidence>
<protein>
    <submittedName>
        <fullName evidence="3">Uncharacterized protein</fullName>
    </submittedName>
</protein>
<dbReference type="Proteomes" id="UP001172082">
    <property type="component" value="Unassembled WGS sequence"/>
</dbReference>
<dbReference type="EMBL" id="JAUJEA010000013">
    <property type="protein sequence ID" value="MDN5204872.1"/>
    <property type="molecule type" value="Genomic_DNA"/>
</dbReference>
<dbReference type="RefSeq" id="WP_346754895.1">
    <property type="nucleotide sequence ID" value="NZ_JAUJEA010000013.1"/>
</dbReference>
<sequence>MFSEPLATLFYWYQSFVTSKILSKSSLSENHIIRKFKVKTLIGAYNPLSLLFMQLKRKISALFFLLVISLVMMHNVFPHMHHILDESAVSSEHVGHHHGHDHHHANHHHSHDQDPQKEAHQGLLSIFLENHSHQDHFHGLIELVKLEKRNSQLKVFSMDMHLEKSNLSPGLYSQSSKRYIHTKPRCKRNPYLSNCSLRAPPFLG</sequence>
<evidence type="ECO:0000313" key="4">
    <source>
        <dbReference type="Proteomes" id="UP001172082"/>
    </source>
</evidence>
<feature type="compositionally biased region" description="Basic residues" evidence="1">
    <location>
        <begin position="95"/>
        <end position="110"/>
    </location>
</feature>
<keyword evidence="4" id="KW-1185">Reference proteome</keyword>
<keyword evidence="2" id="KW-0812">Transmembrane</keyword>
<comment type="caution">
    <text evidence="3">The sequence shown here is derived from an EMBL/GenBank/DDBJ whole genome shotgun (WGS) entry which is preliminary data.</text>
</comment>
<accession>A0ABT8KY59</accession>
<evidence type="ECO:0000313" key="3">
    <source>
        <dbReference type="EMBL" id="MDN5204872.1"/>
    </source>
</evidence>
<keyword evidence="2" id="KW-0472">Membrane</keyword>
<keyword evidence="2" id="KW-1133">Transmembrane helix</keyword>